<dbReference type="AlphaFoldDB" id="A0A7X2P550"/>
<keyword evidence="2" id="KW-1185">Reference proteome</keyword>
<evidence type="ECO:0000313" key="1">
    <source>
        <dbReference type="EMBL" id="MST67697.1"/>
    </source>
</evidence>
<comment type="caution">
    <text evidence="1">The sequence shown here is derived from an EMBL/GenBank/DDBJ whole genome shotgun (WGS) entry which is preliminary data.</text>
</comment>
<accession>A0A7X2P550</accession>
<sequence>MIKHKKIPFLMSGFLLAGVVIIGAQSALAYLTDYKSVVNTIKIGNNTTSIEEEFPTVTPIPPGSNQIIEKLVKITNDDSDGNSVPCYVRAKVYYSTSDMGIYTIQGMSNKWVLGTDDYYYYTDILEPGKTTEAFMKSLKIIGSDVNTNLTTEIENFDINVYEESYQAKDPDTQQVLTWQQAWSKALKKPVEAK</sequence>
<dbReference type="RefSeq" id="WP_154433048.1">
    <property type="nucleotide sequence ID" value="NZ_VUMS01000036.1"/>
</dbReference>
<dbReference type="Proteomes" id="UP000440513">
    <property type="component" value="Unassembled WGS sequence"/>
</dbReference>
<reference evidence="1 2" key="1">
    <citation type="submission" date="2019-08" db="EMBL/GenBank/DDBJ databases">
        <title>In-depth cultivation of the pig gut microbiome towards novel bacterial diversity and tailored functional studies.</title>
        <authorList>
            <person name="Wylensek D."/>
            <person name="Hitch T.C.A."/>
            <person name="Clavel T."/>
        </authorList>
    </citation>
    <scope>NUCLEOTIDE SEQUENCE [LARGE SCALE GENOMIC DNA]</scope>
    <source>
        <strain evidence="1 2">BSM-380-WT-5A</strain>
    </source>
</reference>
<proteinExistence type="predicted"/>
<gene>
    <name evidence="1" type="ORF">FYJ57_13485</name>
</gene>
<organism evidence="1 2">
    <name type="scientific">Oliverpabstia intestinalis</name>
    <dbReference type="NCBI Taxonomy" id="2606633"/>
    <lineage>
        <taxon>Bacteria</taxon>
        <taxon>Bacillati</taxon>
        <taxon>Bacillota</taxon>
        <taxon>Clostridia</taxon>
        <taxon>Lachnospirales</taxon>
        <taxon>Lachnospiraceae</taxon>
        <taxon>Oliverpabstia</taxon>
    </lineage>
</organism>
<evidence type="ECO:0000313" key="2">
    <source>
        <dbReference type="Proteomes" id="UP000440513"/>
    </source>
</evidence>
<protein>
    <submittedName>
        <fullName evidence="1">Uncharacterized protein</fullName>
    </submittedName>
</protein>
<dbReference type="EMBL" id="VUMS01000036">
    <property type="protein sequence ID" value="MST67697.1"/>
    <property type="molecule type" value="Genomic_DNA"/>
</dbReference>
<name>A0A7X2P550_9FIRM</name>